<accession>A0AAI8VM93</accession>
<reference evidence="1" key="1">
    <citation type="submission" date="2023-10" db="EMBL/GenBank/DDBJ databases">
        <authorList>
            <person name="Hackl T."/>
        </authorList>
    </citation>
    <scope>NUCLEOTIDE SEQUENCE</scope>
</reference>
<keyword evidence="2" id="KW-1185">Reference proteome</keyword>
<dbReference type="Proteomes" id="UP001295740">
    <property type="component" value="Unassembled WGS sequence"/>
</dbReference>
<dbReference type="EMBL" id="CAUWAG010000010">
    <property type="protein sequence ID" value="CAJ2507504.1"/>
    <property type="molecule type" value="Genomic_DNA"/>
</dbReference>
<organism evidence="1 2">
    <name type="scientific">Anthostomella pinea</name>
    <dbReference type="NCBI Taxonomy" id="933095"/>
    <lineage>
        <taxon>Eukaryota</taxon>
        <taxon>Fungi</taxon>
        <taxon>Dikarya</taxon>
        <taxon>Ascomycota</taxon>
        <taxon>Pezizomycotina</taxon>
        <taxon>Sordariomycetes</taxon>
        <taxon>Xylariomycetidae</taxon>
        <taxon>Xylariales</taxon>
        <taxon>Xylariaceae</taxon>
        <taxon>Anthostomella</taxon>
    </lineage>
</organism>
<dbReference type="AlphaFoldDB" id="A0AAI8VM93"/>
<sequence length="213" mass="23389">MNSAPTLAAVAIPNTMDLELCVPKSSSLVAAGLLCSTGLFEPFEADDDFNNYTEYKRGFPLVRTTSWTHPPQTIVIFPAALFGLDPIEDILIEQPSDQKIHISKELSDMDSRDVAHLPLPRLASLIIGLARRFLDTGDDIAMIAVEQLVDGMNLDEEWSRKHLGGVANAVRLLVDSQIGGKASRIDYFSDNKITCFISDQEEAQSVRLITGID</sequence>
<name>A0AAI8VM93_9PEZI</name>
<proteinExistence type="predicted"/>
<gene>
    <name evidence="1" type="ORF">KHLLAP_LOCUS7972</name>
</gene>
<evidence type="ECO:0000313" key="1">
    <source>
        <dbReference type="EMBL" id="CAJ2507504.1"/>
    </source>
</evidence>
<evidence type="ECO:0000313" key="2">
    <source>
        <dbReference type="Proteomes" id="UP001295740"/>
    </source>
</evidence>
<protein>
    <submittedName>
        <fullName evidence="1">Uu.00g086900.m01.CDS01</fullName>
    </submittedName>
</protein>
<comment type="caution">
    <text evidence="1">The sequence shown here is derived from an EMBL/GenBank/DDBJ whole genome shotgun (WGS) entry which is preliminary data.</text>
</comment>